<evidence type="ECO:0000313" key="14">
    <source>
        <dbReference type="Proteomes" id="UP000656319"/>
    </source>
</evidence>
<keyword evidence="5" id="KW-0812">Transmembrane</keyword>
<dbReference type="PRINTS" id="PR00182">
    <property type="entry name" value="ECOLNEIPORIN"/>
</dbReference>
<keyword evidence="9" id="KW-0472">Membrane</keyword>
<evidence type="ECO:0000256" key="10">
    <source>
        <dbReference type="ARBA" id="ARBA00023237"/>
    </source>
</evidence>
<keyword evidence="14" id="KW-1185">Reference proteome</keyword>
<protein>
    <submittedName>
        <fullName evidence="13">Outer membrane porin protein</fullName>
    </submittedName>
</protein>
<keyword evidence="8" id="KW-0626">Porin</keyword>
<evidence type="ECO:0000256" key="7">
    <source>
        <dbReference type="ARBA" id="ARBA00023065"/>
    </source>
</evidence>
<dbReference type="PANTHER" id="PTHR34501">
    <property type="entry name" value="PROTEIN YDDL-RELATED"/>
    <property type="match status" value="1"/>
</dbReference>
<keyword evidence="4" id="KW-1134">Transmembrane beta strand</keyword>
<dbReference type="PANTHER" id="PTHR34501:SF9">
    <property type="entry name" value="MAJOR OUTER MEMBRANE PROTEIN P.IA"/>
    <property type="match status" value="1"/>
</dbReference>
<keyword evidence="3" id="KW-0813">Transport</keyword>
<comment type="caution">
    <text evidence="13">The sequence shown here is derived from an EMBL/GenBank/DDBJ whole genome shotgun (WGS) entry which is preliminary data.</text>
</comment>
<evidence type="ECO:0000256" key="9">
    <source>
        <dbReference type="ARBA" id="ARBA00023136"/>
    </source>
</evidence>
<evidence type="ECO:0000256" key="4">
    <source>
        <dbReference type="ARBA" id="ARBA00022452"/>
    </source>
</evidence>
<dbReference type="InterPro" id="IPR023614">
    <property type="entry name" value="Porin_dom_sf"/>
</dbReference>
<dbReference type="InterPro" id="IPR050298">
    <property type="entry name" value="Gram-neg_bact_OMP"/>
</dbReference>
<dbReference type="PRINTS" id="PR00184">
    <property type="entry name" value="NEISSPPORIN"/>
</dbReference>
<dbReference type="Pfam" id="PF13609">
    <property type="entry name" value="Porin_4"/>
    <property type="match status" value="1"/>
</dbReference>
<comment type="subunit">
    <text evidence="2">Homotrimer.</text>
</comment>
<feature type="domain" description="Porin" evidence="12">
    <location>
        <begin position="25"/>
        <end position="368"/>
    </location>
</feature>
<reference evidence="13 14" key="1">
    <citation type="submission" date="2020-10" db="EMBL/GenBank/DDBJ databases">
        <authorList>
            <person name="Peeters C."/>
        </authorList>
    </citation>
    <scope>NUCLEOTIDE SEQUENCE [LARGE SCALE GENOMIC DNA]</scope>
    <source>
        <strain evidence="13 14">LMG 27952</strain>
    </source>
</reference>
<dbReference type="InterPro" id="IPR033900">
    <property type="entry name" value="Gram_neg_porin_domain"/>
</dbReference>
<dbReference type="SUPFAM" id="SSF56935">
    <property type="entry name" value="Porins"/>
    <property type="match status" value="1"/>
</dbReference>
<gene>
    <name evidence="13" type="ORF">LMG27952_05070</name>
</gene>
<evidence type="ECO:0000256" key="11">
    <source>
        <dbReference type="SAM" id="SignalP"/>
    </source>
</evidence>
<proteinExistence type="predicted"/>
<evidence type="ECO:0000256" key="8">
    <source>
        <dbReference type="ARBA" id="ARBA00023114"/>
    </source>
</evidence>
<dbReference type="Proteomes" id="UP000656319">
    <property type="component" value="Unassembled WGS sequence"/>
</dbReference>
<evidence type="ECO:0000256" key="3">
    <source>
        <dbReference type="ARBA" id="ARBA00022448"/>
    </source>
</evidence>
<evidence type="ECO:0000256" key="5">
    <source>
        <dbReference type="ARBA" id="ARBA00022692"/>
    </source>
</evidence>
<feature type="chain" id="PRO_5046844428" evidence="11">
    <location>
        <begin position="27"/>
        <end position="406"/>
    </location>
</feature>
<evidence type="ECO:0000256" key="1">
    <source>
        <dbReference type="ARBA" id="ARBA00004571"/>
    </source>
</evidence>
<dbReference type="InterPro" id="IPR002299">
    <property type="entry name" value="Porin_Neis"/>
</dbReference>
<feature type="signal peptide" evidence="11">
    <location>
        <begin position="1"/>
        <end position="26"/>
    </location>
</feature>
<accession>A0ABM8NZL8</accession>
<comment type="subcellular location">
    <subcellularLocation>
        <location evidence="1">Cell outer membrane</location>
        <topology evidence="1">Multi-pass membrane protein</topology>
    </subcellularLocation>
</comment>
<evidence type="ECO:0000313" key="13">
    <source>
        <dbReference type="EMBL" id="CAD6550797.1"/>
    </source>
</evidence>
<evidence type="ECO:0000256" key="6">
    <source>
        <dbReference type="ARBA" id="ARBA00022729"/>
    </source>
</evidence>
<keyword evidence="10" id="KW-0998">Cell outer membrane</keyword>
<dbReference type="InterPro" id="IPR001702">
    <property type="entry name" value="Porin_Gram-ve"/>
</dbReference>
<dbReference type="EMBL" id="CAJHCQ010000014">
    <property type="protein sequence ID" value="CAD6550797.1"/>
    <property type="molecule type" value="Genomic_DNA"/>
</dbReference>
<dbReference type="Gene3D" id="2.40.160.10">
    <property type="entry name" value="Porin"/>
    <property type="match status" value="1"/>
</dbReference>
<organism evidence="13 14">
    <name type="scientific">Paraburkholderia hiiakae</name>
    <dbReference type="NCBI Taxonomy" id="1081782"/>
    <lineage>
        <taxon>Bacteria</taxon>
        <taxon>Pseudomonadati</taxon>
        <taxon>Pseudomonadota</taxon>
        <taxon>Betaproteobacteria</taxon>
        <taxon>Burkholderiales</taxon>
        <taxon>Burkholderiaceae</taxon>
        <taxon>Paraburkholderia</taxon>
    </lineage>
</organism>
<sequence length="406" mass="41474">MKSTLIENGKSLALVASLSAVGMTMAFGYAGPAAAQSSVTLFGVADEGLTFSTNAGGKRQYALTSGNEGQSRWGLKGTEDLGGGLSTIFTIEGGFNGSNGTSTQGGALFGRQAFVGLSSNNLGTLTLGRQYAITYEYVGIFTAGGSWALTGAGYGAHPADLDDMDGSQRINNAVKYKSPTFMGFNFGAMYSFGGVAGDVSRNSYYSAAVSYANGPVSLGAAYSMARNPNYSVFGTNASASTTASNMSGPVISGLAGAGSLETAGVGGSYQIGPATLAAAYTHSSFNSLGATAVTGINSAALGKTAVFNIGEVSVRYLLTPALMLGAAYEYTAAGGLAGRDGARYNQVDLGVDYYFSKRTDVYAMAVYQMASGYDSTGKKAVAVIAYSTPSTSNRQLISVVGVRHRF</sequence>
<keyword evidence="7" id="KW-0406">Ion transport</keyword>
<evidence type="ECO:0000256" key="2">
    <source>
        <dbReference type="ARBA" id="ARBA00011233"/>
    </source>
</evidence>
<keyword evidence="6 11" id="KW-0732">Signal</keyword>
<dbReference type="CDD" id="cd00342">
    <property type="entry name" value="gram_neg_porins"/>
    <property type="match status" value="1"/>
</dbReference>
<evidence type="ECO:0000259" key="12">
    <source>
        <dbReference type="Pfam" id="PF13609"/>
    </source>
</evidence>
<name>A0ABM8NZL8_9BURK</name>
<dbReference type="RefSeq" id="WP_236597034.1">
    <property type="nucleotide sequence ID" value="NZ_CAJHCQ010000014.1"/>
</dbReference>